<reference evidence="2" key="1">
    <citation type="submission" date="2018-11" db="EMBL/GenBank/DDBJ databases">
        <authorList>
            <consortium name="Pathogen Informatics"/>
        </authorList>
    </citation>
    <scope>NUCLEOTIDE SEQUENCE</scope>
</reference>
<proteinExistence type="predicted"/>
<name>A0A3S4ZMD2_9PLAT</name>
<comment type="caution">
    <text evidence="2">The sequence shown here is derived from an EMBL/GenBank/DDBJ whole genome shotgun (WGS) entry which is preliminary data.</text>
</comment>
<dbReference type="Gene3D" id="3.50.50.60">
    <property type="entry name" value="FAD/NAD(P)-binding domain"/>
    <property type="match status" value="1"/>
</dbReference>
<keyword evidence="3" id="KW-1185">Reference proteome</keyword>
<dbReference type="SUPFAM" id="SSF51905">
    <property type="entry name" value="FAD/NAD(P)-binding domain"/>
    <property type="match status" value="1"/>
</dbReference>
<dbReference type="SUPFAM" id="SSF54373">
    <property type="entry name" value="FAD-linked reductases, C-terminal domain"/>
    <property type="match status" value="1"/>
</dbReference>
<dbReference type="AlphaFoldDB" id="A0A3S4ZMD2"/>
<evidence type="ECO:0000259" key="1">
    <source>
        <dbReference type="Pfam" id="PF01593"/>
    </source>
</evidence>
<dbReference type="Proteomes" id="UP000784294">
    <property type="component" value="Unassembled WGS sequence"/>
</dbReference>
<dbReference type="InterPro" id="IPR050281">
    <property type="entry name" value="Flavin_monoamine_oxidase"/>
</dbReference>
<organism evidence="2 3">
    <name type="scientific">Protopolystoma xenopodis</name>
    <dbReference type="NCBI Taxonomy" id="117903"/>
    <lineage>
        <taxon>Eukaryota</taxon>
        <taxon>Metazoa</taxon>
        <taxon>Spiralia</taxon>
        <taxon>Lophotrochozoa</taxon>
        <taxon>Platyhelminthes</taxon>
        <taxon>Monogenea</taxon>
        <taxon>Polyopisthocotylea</taxon>
        <taxon>Polystomatidea</taxon>
        <taxon>Polystomatidae</taxon>
        <taxon>Protopolystoma</taxon>
    </lineage>
</organism>
<dbReference type="InterPro" id="IPR036188">
    <property type="entry name" value="FAD/NAD-bd_sf"/>
</dbReference>
<dbReference type="EMBL" id="CAAALY010000744">
    <property type="protein sequence ID" value="VEL06969.1"/>
    <property type="molecule type" value="Genomic_DNA"/>
</dbReference>
<protein>
    <recommendedName>
        <fullName evidence="1">Amine oxidase domain-containing protein</fullName>
    </recommendedName>
</protein>
<accession>A0A3S4ZMD2</accession>
<dbReference type="OrthoDB" id="5046242at2759"/>
<dbReference type="PANTHER" id="PTHR10742:SF410">
    <property type="entry name" value="LYSINE-SPECIFIC HISTONE DEMETHYLASE 2"/>
    <property type="match status" value="1"/>
</dbReference>
<dbReference type="GO" id="GO:0016491">
    <property type="term" value="F:oxidoreductase activity"/>
    <property type="evidence" value="ECO:0007669"/>
    <property type="project" value="InterPro"/>
</dbReference>
<evidence type="ECO:0000313" key="2">
    <source>
        <dbReference type="EMBL" id="VEL06969.1"/>
    </source>
</evidence>
<sequence length="397" mass="43765">MIASKECFKSDFMKDSELKPDKVLDCGLDQALAAYDWNPSSPIDFAVDAFAADICCGASSHNISKIAEFASSSIYADDDYEVDNFIADGDGYVRILNYLATKAKVLSSANTLNEEIVHMNTVVNKIIWGDSSTGHFSTVHAYNQNKTLTYKAHYVIVTIPSSLYADKLEANDAYSSSVKFEPALPSELQQVLKCIRYSNYIRVFLAYTEAFWDPSDTILKVIDDILMEAGDNSNVNSCWFGNGDHPSRAFFCFQNPLPALKLTGQELKNPQLPVIICHISGDFADRLLDVSDEGLVRMVSESLASIYPNKAEIAKHPVESKVVSWAKEIYSKGAFAYARPGLKFSDLNKLTQKLTCSSKHGGLYLAGDAFTFEYLGCSQGAYLTGFKAAKSIIAEMN</sequence>
<gene>
    <name evidence="2" type="ORF">PXEA_LOCUS409</name>
</gene>
<evidence type="ECO:0000313" key="3">
    <source>
        <dbReference type="Proteomes" id="UP000784294"/>
    </source>
</evidence>
<feature type="domain" description="Amine oxidase" evidence="1">
    <location>
        <begin position="69"/>
        <end position="393"/>
    </location>
</feature>
<dbReference type="InterPro" id="IPR002937">
    <property type="entry name" value="Amino_oxidase"/>
</dbReference>
<dbReference type="PANTHER" id="PTHR10742">
    <property type="entry name" value="FLAVIN MONOAMINE OXIDASE"/>
    <property type="match status" value="1"/>
</dbReference>
<dbReference type="Pfam" id="PF01593">
    <property type="entry name" value="Amino_oxidase"/>
    <property type="match status" value="1"/>
</dbReference>